<dbReference type="EMBL" id="UYRV01006246">
    <property type="protein sequence ID" value="VDK53490.1"/>
    <property type="molecule type" value="Genomic_DNA"/>
</dbReference>
<keyword evidence="1" id="KW-1133">Transmembrane helix</keyword>
<reference evidence="2 3" key="1">
    <citation type="submission" date="2018-11" db="EMBL/GenBank/DDBJ databases">
        <authorList>
            <consortium name="Pathogen Informatics"/>
        </authorList>
    </citation>
    <scope>NUCLEOTIDE SEQUENCE [LARGE SCALE GENOMIC DNA]</scope>
</reference>
<protein>
    <submittedName>
        <fullName evidence="2">Uncharacterized protein</fullName>
    </submittedName>
</protein>
<dbReference type="AlphaFoldDB" id="A0A3P6RFG4"/>
<organism evidence="2 3">
    <name type="scientific">Cylicostephanus goldi</name>
    <name type="common">Nematode worm</name>
    <dbReference type="NCBI Taxonomy" id="71465"/>
    <lineage>
        <taxon>Eukaryota</taxon>
        <taxon>Metazoa</taxon>
        <taxon>Ecdysozoa</taxon>
        <taxon>Nematoda</taxon>
        <taxon>Chromadorea</taxon>
        <taxon>Rhabditida</taxon>
        <taxon>Rhabditina</taxon>
        <taxon>Rhabditomorpha</taxon>
        <taxon>Strongyloidea</taxon>
        <taxon>Strongylidae</taxon>
        <taxon>Cylicostephanus</taxon>
    </lineage>
</organism>
<keyword evidence="1" id="KW-0472">Membrane</keyword>
<evidence type="ECO:0000313" key="3">
    <source>
        <dbReference type="Proteomes" id="UP000271889"/>
    </source>
</evidence>
<evidence type="ECO:0000256" key="1">
    <source>
        <dbReference type="SAM" id="Phobius"/>
    </source>
</evidence>
<gene>
    <name evidence="2" type="ORF">CGOC_LOCUS2699</name>
</gene>
<accession>A0A3P6RFG4</accession>
<proteinExistence type="predicted"/>
<dbReference type="Proteomes" id="UP000271889">
    <property type="component" value="Unassembled WGS sequence"/>
</dbReference>
<feature type="transmembrane region" description="Helical" evidence="1">
    <location>
        <begin position="152"/>
        <end position="172"/>
    </location>
</feature>
<keyword evidence="3" id="KW-1185">Reference proteome</keyword>
<keyword evidence="1" id="KW-0812">Transmembrane</keyword>
<feature type="transmembrane region" description="Helical" evidence="1">
    <location>
        <begin position="102"/>
        <end position="121"/>
    </location>
</feature>
<sequence length="173" mass="19298">MTNHDKEHQLLAEALLEYETLSADEVRQRPTPAAVKRSNETRQQHTPLIRTPFLVICYEETGTVTLKNLVEGAGQSMRLSLSLEFIALCAEFTRCGWTVPFILLRVLLAIFPSLAVILPVSRVFLQSSAACSIYATAALSAFLPLRVRRFHPFAQISISLITIIVLLSLLLMC</sequence>
<evidence type="ECO:0000313" key="2">
    <source>
        <dbReference type="EMBL" id="VDK53490.1"/>
    </source>
</evidence>
<name>A0A3P6RFG4_CYLGO</name>
<feature type="transmembrane region" description="Helical" evidence="1">
    <location>
        <begin position="127"/>
        <end position="145"/>
    </location>
</feature>